<proteinExistence type="predicted"/>
<evidence type="ECO:0000313" key="6">
    <source>
        <dbReference type="Proteomes" id="UP000000936"/>
    </source>
</evidence>
<dbReference type="InterPro" id="IPR042203">
    <property type="entry name" value="Leu/Phe-tRNA_Trfase_C"/>
</dbReference>
<evidence type="ECO:0000256" key="1">
    <source>
        <dbReference type="ARBA" id="ARBA00022490"/>
    </source>
</evidence>
<dbReference type="HOGENOM" id="CLU_896764_0_0_11"/>
<keyword evidence="3 5" id="KW-0012">Acyltransferase</keyword>
<feature type="compositionally biased region" description="Polar residues" evidence="4">
    <location>
        <begin position="215"/>
        <end position="231"/>
    </location>
</feature>
<dbReference type="GO" id="GO:0030163">
    <property type="term" value="P:protein catabolic process"/>
    <property type="evidence" value="ECO:0007669"/>
    <property type="project" value="InterPro"/>
</dbReference>
<dbReference type="InterPro" id="IPR042221">
    <property type="entry name" value="Leu/Phe-tRNA_Trfase_N"/>
</dbReference>
<dbReference type="GO" id="GO:0008914">
    <property type="term" value="F:leucyl-tRNA--protein transferase activity"/>
    <property type="evidence" value="ECO:0007669"/>
    <property type="project" value="UniProtKB-EC"/>
</dbReference>
<dbReference type="SUPFAM" id="SSF55729">
    <property type="entry name" value="Acyl-CoA N-acyltransferases (Nat)"/>
    <property type="match status" value="1"/>
</dbReference>
<keyword evidence="2 5" id="KW-0808">Transferase</keyword>
<organism evidence="5 6">
    <name type="scientific">Propionibacterium freudenreichii subsp. shermanii (strain ATCC 9614 / DSM 4902 / CIP 103027 / NCIMB 8099 / CIRM-BIA1)</name>
    <dbReference type="NCBI Taxonomy" id="754252"/>
    <lineage>
        <taxon>Bacteria</taxon>
        <taxon>Bacillati</taxon>
        <taxon>Actinomycetota</taxon>
        <taxon>Actinomycetes</taxon>
        <taxon>Propionibacteriales</taxon>
        <taxon>Propionibacteriaceae</taxon>
        <taxon>Propionibacterium</taxon>
    </lineage>
</organism>
<evidence type="ECO:0000256" key="3">
    <source>
        <dbReference type="ARBA" id="ARBA00023315"/>
    </source>
</evidence>
<dbReference type="NCBIfam" id="TIGR00667">
    <property type="entry name" value="aat"/>
    <property type="match status" value="1"/>
</dbReference>
<keyword evidence="6" id="KW-1185">Reference proteome</keyword>
<dbReference type="RefSeq" id="WP_013160026.1">
    <property type="nucleotide sequence ID" value="NC_014215.1"/>
</dbReference>
<evidence type="ECO:0000313" key="5">
    <source>
        <dbReference type="EMBL" id="CBL55603.1"/>
    </source>
</evidence>
<dbReference type="Gene3D" id="3.30.70.3550">
    <property type="entry name" value="Leucyl/phenylalanyl-tRNA-protein transferase, N-terminal domain"/>
    <property type="match status" value="1"/>
</dbReference>
<evidence type="ECO:0000256" key="2">
    <source>
        <dbReference type="ARBA" id="ARBA00022679"/>
    </source>
</evidence>
<dbReference type="GO" id="GO:0005737">
    <property type="term" value="C:cytoplasm"/>
    <property type="evidence" value="ECO:0007669"/>
    <property type="project" value="TreeGrafter"/>
</dbReference>
<sequence length="310" mass="34250">MLAHVFGLEADWPGQDLVGFTDTIDTELTLAAYASGLFPMPLHESDFHGMGWWSPVRRAILPLGALRVSHSLRQALNHYRTSVDTAFEQVLAGCADPKRPDGWIDQDVVAVYTQLFERGVAHSVETWDDEGRLVGGLYGVGMRGLFAGESMFHDPEHGRDASKVALVRLVDTLRARPDGVALSADVWVFPRPPPYVPAARTRLIPSTLTVWQRKQSCQARTSRPLSRSQKPNRGPKPYRPTHPRAGCRPSLSSCCWVSASWQRLRCAPTPTRCPSPIASSMSRARRSSPASRSATVRRSTRAAACRNTAR</sequence>
<keyword evidence="1" id="KW-0963">Cytoplasm</keyword>
<gene>
    <name evidence="5" type="primary">aatA</name>
    <name evidence="5" type="ordered locus">PFREUD_00990</name>
</gene>
<dbReference type="InterPro" id="IPR004616">
    <property type="entry name" value="Leu/Phe-tRNA_Trfase"/>
</dbReference>
<reference evidence="5 6" key="1">
    <citation type="journal article" date="2010" name="PLoS ONE">
        <title>The complete genome of Propionibacterium freudenreichii CIRM-BIA1, a hardy actinobacterium with food and probiotic applications.</title>
        <authorList>
            <person name="Falentin H."/>
            <person name="Deutsch S.M."/>
            <person name="Jan G."/>
            <person name="Loux V."/>
            <person name="Thierry A."/>
            <person name="Parayre S."/>
            <person name="Maillard M.B."/>
            <person name="Dherbecourt J."/>
            <person name="Cousin F.J."/>
            <person name="Jardin J."/>
            <person name="Siguier P."/>
            <person name="Couloux A."/>
            <person name="Barbe V."/>
            <person name="Vacherie B."/>
            <person name="Wincker P."/>
            <person name="Gibrat J.F."/>
            <person name="Gaillardin C."/>
            <person name="Lortal S."/>
        </authorList>
    </citation>
    <scope>NUCLEOTIDE SEQUENCE [LARGE SCALE GENOMIC DNA]</scope>
    <source>
        <strain evidence="6">ATCC 9614 / DSM 4902 / CIP 103027 / NCIMB 8099 / CIRM-BIA1</strain>
    </source>
</reference>
<dbReference type="AlphaFoldDB" id="D7GHN1"/>
<accession>D7GHN1</accession>
<name>D7GHN1_PROFC</name>
<evidence type="ECO:0000256" key="4">
    <source>
        <dbReference type="SAM" id="MobiDB-lite"/>
    </source>
</evidence>
<dbReference type="InterPro" id="IPR016181">
    <property type="entry name" value="Acyl_CoA_acyltransferase"/>
</dbReference>
<feature type="region of interest" description="Disordered" evidence="4">
    <location>
        <begin position="215"/>
        <end position="248"/>
    </location>
</feature>
<dbReference type="Gene3D" id="3.40.630.70">
    <property type="entry name" value="Leucyl/phenylalanyl-tRNA-protein transferase, C-terminal domain"/>
    <property type="match status" value="1"/>
</dbReference>
<dbReference type="EC" id="2.3.2.6" evidence="5"/>
<protein>
    <submittedName>
        <fullName evidence="5">Leucyl/phenylalanyl-tRNA-protein transferase</fullName>
        <ecNumber evidence="5">2.3.2.6</ecNumber>
    </submittedName>
</protein>
<dbReference type="Proteomes" id="UP000000936">
    <property type="component" value="Chromosome"/>
</dbReference>
<dbReference type="KEGG" id="pfr:PFREUD_00990"/>
<dbReference type="STRING" id="754252.PFREUD_00990"/>
<feature type="compositionally biased region" description="Low complexity" evidence="4">
    <location>
        <begin position="278"/>
        <end position="310"/>
    </location>
</feature>
<dbReference type="eggNOG" id="COG2360">
    <property type="taxonomic scope" value="Bacteria"/>
</dbReference>
<feature type="region of interest" description="Disordered" evidence="4">
    <location>
        <begin position="275"/>
        <end position="310"/>
    </location>
</feature>
<dbReference type="PANTHER" id="PTHR30098:SF2">
    <property type="entry name" value="LEUCYL_PHENYLALANYL-TRNA--PROTEIN TRANSFERASE"/>
    <property type="match status" value="1"/>
</dbReference>
<dbReference type="Pfam" id="PF03588">
    <property type="entry name" value="Leu_Phe_trans"/>
    <property type="match status" value="1"/>
</dbReference>
<dbReference type="PANTHER" id="PTHR30098">
    <property type="entry name" value="LEUCYL/PHENYLALANYL-TRNA--PROTEIN TRANSFERASE"/>
    <property type="match status" value="1"/>
</dbReference>
<dbReference type="EMBL" id="FN806773">
    <property type="protein sequence ID" value="CBL55603.1"/>
    <property type="molecule type" value="Genomic_DNA"/>
</dbReference>